<dbReference type="InterPro" id="IPR047218">
    <property type="entry name" value="YocR/YhdH-like"/>
</dbReference>
<dbReference type="PANTHER" id="PTHR42948:SF1">
    <property type="entry name" value="TRANSPORTER"/>
    <property type="match status" value="1"/>
</dbReference>
<organism evidence="3 4">
    <name type="scientific">Tissierella carlieri</name>
    <dbReference type="NCBI Taxonomy" id="689904"/>
    <lineage>
        <taxon>Bacteria</taxon>
        <taxon>Bacillati</taxon>
        <taxon>Bacillota</taxon>
        <taxon>Tissierellia</taxon>
        <taxon>Tissierellales</taxon>
        <taxon>Tissierellaceae</taxon>
        <taxon>Tissierella</taxon>
    </lineage>
</organism>
<evidence type="ECO:0000313" key="4">
    <source>
        <dbReference type="Proteomes" id="UP001524478"/>
    </source>
</evidence>
<feature type="transmembrane region" description="Helical" evidence="2">
    <location>
        <begin position="96"/>
        <end position="116"/>
    </location>
</feature>
<evidence type="ECO:0000256" key="1">
    <source>
        <dbReference type="RuleBase" id="RU003732"/>
    </source>
</evidence>
<feature type="transmembrane region" description="Helical" evidence="2">
    <location>
        <begin position="21"/>
        <end position="39"/>
    </location>
</feature>
<feature type="transmembrane region" description="Helical" evidence="2">
    <location>
        <begin position="397"/>
        <end position="419"/>
    </location>
</feature>
<comment type="caution">
    <text evidence="3">The sequence shown here is derived from an EMBL/GenBank/DDBJ whole genome shotgun (WGS) entry which is preliminary data.</text>
</comment>
<dbReference type="RefSeq" id="WP_216561083.1">
    <property type="nucleotide sequence ID" value="NZ_JAHLOH010000045.1"/>
</dbReference>
<feature type="transmembrane region" description="Helical" evidence="2">
    <location>
        <begin position="315"/>
        <end position="338"/>
    </location>
</feature>
<dbReference type="PROSITE" id="PS50267">
    <property type="entry name" value="NA_NEUROTRAN_SYMP_3"/>
    <property type="match status" value="1"/>
</dbReference>
<keyword evidence="1 2" id="KW-0812">Transmembrane</keyword>
<evidence type="ECO:0000313" key="3">
    <source>
        <dbReference type="EMBL" id="MCQ4924736.1"/>
    </source>
</evidence>
<keyword evidence="4" id="KW-1185">Reference proteome</keyword>
<keyword evidence="2" id="KW-1133">Transmembrane helix</keyword>
<reference evidence="3 4" key="1">
    <citation type="submission" date="2022-06" db="EMBL/GenBank/DDBJ databases">
        <title>Isolation of gut microbiota from human fecal samples.</title>
        <authorList>
            <person name="Pamer E.G."/>
            <person name="Barat B."/>
            <person name="Waligurski E."/>
            <person name="Medina S."/>
            <person name="Paddock L."/>
            <person name="Mostad J."/>
        </authorList>
    </citation>
    <scope>NUCLEOTIDE SEQUENCE [LARGE SCALE GENOMIC DNA]</scope>
    <source>
        <strain evidence="3 4">DFI.7.95</strain>
    </source>
</reference>
<dbReference type="PROSITE" id="PS00610">
    <property type="entry name" value="NA_NEUROTRAN_SYMP_1"/>
    <property type="match status" value="1"/>
</dbReference>
<keyword evidence="2" id="KW-0472">Membrane</keyword>
<comment type="similarity">
    <text evidence="1">Belongs to the sodium:neurotransmitter symporter (SNF) (TC 2.A.22) family.</text>
</comment>
<feature type="transmembrane region" description="Helical" evidence="2">
    <location>
        <begin position="193"/>
        <end position="213"/>
    </location>
</feature>
<dbReference type="CDD" id="cd10336">
    <property type="entry name" value="SLC6sbd_Tyt1-Like"/>
    <property type="match status" value="1"/>
</dbReference>
<dbReference type="Pfam" id="PF00209">
    <property type="entry name" value="SNF"/>
    <property type="match status" value="2"/>
</dbReference>
<feature type="transmembrane region" description="Helical" evidence="2">
    <location>
        <begin position="51"/>
        <end position="75"/>
    </location>
</feature>
<dbReference type="Proteomes" id="UP001524478">
    <property type="component" value="Unassembled WGS sequence"/>
</dbReference>
<dbReference type="PANTHER" id="PTHR42948">
    <property type="entry name" value="TRANSPORTER"/>
    <property type="match status" value="1"/>
</dbReference>
<dbReference type="InterPro" id="IPR000175">
    <property type="entry name" value="Na/ntran_symport"/>
</dbReference>
<evidence type="ECO:0000256" key="2">
    <source>
        <dbReference type="SAM" id="Phobius"/>
    </source>
</evidence>
<feature type="transmembrane region" description="Helical" evidence="2">
    <location>
        <begin position="358"/>
        <end position="377"/>
    </location>
</feature>
<keyword evidence="1" id="KW-0769">Symport</keyword>
<sequence length="466" mass="50955">MKKPNNESVSTNKKRETFSSGLAVFFATLGSAVGLGNIWKFPYLVGENGGGAFVLIYFLSILLVGMPIMVSEFYIGRKSRSNAVSAFTKLKANPKWKIIGYFGVAAAFLIMFYYSAVAGWVYSYVFKAINGAFSNLSNFSFEQATSIVENQFLTTTESLYSPIIWQGISILVVALILIGGVKNGIERITKTLMPVLFILLIISCIRALTLPGAKAGFNFLFKIDFSKINPSVILSALGLAFFKLSLGMGTMITYGSYFTEDNNLIHTSAKVALSDTFVSLLAGVAIFPVVFTFGMKPNSGPSLLFNTIPLVFSHIPFGNILIIAFFILASIAATTASLSMAEVPIAFITEKWNIKRKYSVIIVSLSTFIVGALTVHPSSILGHVTIFGKNFFDLFDYISSNIILPVGGLLIAIFVGYFVNKDSVLDELSNNHKLNNSKTITIYYFVLKYISPLLLLIVFLNSLGII</sequence>
<gene>
    <name evidence="3" type="ORF">NE686_16655</name>
</gene>
<protein>
    <recommendedName>
        <fullName evidence="1">Transporter</fullName>
    </recommendedName>
</protein>
<proteinExistence type="inferred from homology"/>
<name>A0ABT1SE57_9FIRM</name>
<dbReference type="EMBL" id="JANGAC010000015">
    <property type="protein sequence ID" value="MCQ4924736.1"/>
    <property type="molecule type" value="Genomic_DNA"/>
</dbReference>
<feature type="transmembrane region" description="Helical" evidence="2">
    <location>
        <begin position="440"/>
        <end position="460"/>
    </location>
</feature>
<keyword evidence="1" id="KW-0813">Transport</keyword>
<feature type="transmembrane region" description="Helical" evidence="2">
    <location>
        <begin position="276"/>
        <end position="295"/>
    </location>
</feature>
<feature type="transmembrane region" description="Helical" evidence="2">
    <location>
        <begin position="233"/>
        <end position="255"/>
    </location>
</feature>
<accession>A0ABT1SE57</accession>
<dbReference type="NCBIfam" id="NF037979">
    <property type="entry name" value="Na_transp"/>
    <property type="match status" value="1"/>
</dbReference>
<feature type="transmembrane region" description="Helical" evidence="2">
    <location>
        <begin position="163"/>
        <end position="181"/>
    </location>
</feature>